<keyword evidence="9" id="KW-1185">Reference proteome</keyword>
<dbReference type="InterPro" id="IPR013805">
    <property type="entry name" value="GrpE_CC"/>
</dbReference>
<evidence type="ECO:0000256" key="1">
    <source>
        <dbReference type="ARBA" id="ARBA00009054"/>
    </source>
</evidence>
<keyword evidence="4" id="KW-0963">Cytoplasm</keyword>
<dbReference type="CDD" id="cd00446">
    <property type="entry name" value="GrpE"/>
    <property type="match status" value="1"/>
</dbReference>
<name>A0A858RB01_9PROT</name>
<sequence>MTDETTSHDTPADEAPQATAEAHATANGGSDERVAKLEAEVGSLKDQLLRALAEAENIRRRAEREREDTAKYAVSKFAKELLAVADNLRRAVEAVPAETREADQAVNNLLTGVEATERQLLAAFDRGGIQKMEALDKPADPNFHQIMAEIEGTGKAPGTVVQVYQPGYTIHGRLLREAMVVVAKGGEAPKVDTSA</sequence>
<dbReference type="InterPro" id="IPR009012">
    <property type="entry name" value="GrpE_head"/>
</dbReference>
<organism evidence="8 9">
    <name type="scientific">Aerophototrophica crusticola</name>
    <dbReference type="NCBI Taxonomy" id="1709002"/>
    <lineage>
        <taxon>Bacteria</taxon>
        <taxon>Pseudomonadati</taxon>
        <taxon>Pseudomonadota</taxon>
        <taxon>Alphaproteobacteria</taxon>
        <taxon>Rhodospirillales</taxon>
        <taxon>Rhodospirillaceae</taxon>
        <taxon>Aerophototrophica</taxon>
    </lineage>
</organism>
<comment type="function">
    <text evidence="4">Participates actively in the response to hyperosmotic and heat shock by preventing the aggregation of stress-denatured proteins, in association with DnaK and GrpE. It is the nucleotide exchange factor for DnaK and may function as a thermosensor. Unfolded proteins bind initially to DnaJ; upon interaction with the DnaJ-bound protein, DnaK hydrolyzes its bound ATP, resulting in the formation of a stable complex. GrpE releases ADP from DnaK; ATP binding to DnaK triggers the release of the substrate protein, thus completing the reaction cycle. Several rounds of ATP-dependent interactions between DnaJ, DnaK and GrpE are required for fully efficient folding.</text>
</comment>
<evidence type="ECO:0000256" key="3">
    <source>
        <dbReference type="ARBA" id="ARBA00023186"/>
    </source>
</evidence>
<evidence type="ECO:0000256" key="5">
    <source>
        <dbReference type="RuleBase" id="RU004478"/>
    </source>
</evidence>
<evidence type="ECO:0000256" key="4">
    <source>
        <dbReference type="HAMAP-Rule" id="MF_01151"/>
    </source>
</evidence>
<dbReference type="GO" id="GO:0051082">
    <property type="term" value="F:unfolded protein binding"/>
    <property type="evidence" value="ECO:0007669"/>
    <property type="project" value="TreeGrafter"/>
</dbReference>
<evidence type="ECO:0000313" key="9">
    <source>
        <dbReference type="Proteomes" id="UP000501891"/>
    </source>
</evidence>
<dbReference type="InterPro" id="IPR000740">
    <property type="entry name" value="GrpE"/>
</dbReference>
<dbReference type="AlphaFoldDB" id="A0A858RB01"/>
<proteinExistence type="inferred from homology"/>
<feature type="compositionally biased region" description="Low complexity" evidence="7">
    <location>
        <begin position="13"/>
        <end position="26"/>
    </location>
</feature>
<accession>A0A858RB01</accession>
<reference evidence="8" key="1">
    <citation type="submission" date="2020-04" db="EMBL/GenBank/DDBJ databases">
        <title>A desert anoxygenic phototrophic bacterium fixes CO2 using RubisCO under aerobic conditions.</title>
        <authorList>
            <person name="Tang K."/>
        </authorList>
    </citation>
    <scope>NUCLEOTIDE SEQUENCE [LARGE SCALE GENOMIC DNA]</scope>
    <source>
        <strain evidence="8">MIMtkB3</strain>
    </source>
</reference>
<dbReference type="KEGG" id="acru:HHL28_17000"/>
<evidence type="ECO:0000256" key="6">
    <source>
        <dbReference type="SAM" id="Coils"/>
    </source>
</evidence>
<protein>
    <recommendedName>
        <fullName evidence="4">Protein GrpE</fullName>
    </recommendedName>
    <alternativeName>
        <fullName evidence="4">HSP-70 cofactor</fullName>
    </alternativeName>
</protein>
<comment type="similarity">
    <text evidence="1 4 5">Belongs to the GrpE family.</text>
</comment>
<feature type="compositionally biased region" description="Basic and acidic residues" evidence="7">
    <location>
        <begin position="1"/>
        <end position="11"/>
    </location>
</feature>
<comment type="subunit">
    <text evidence="4">Homodimer.</text>
</comment>
<dbReference type="Gene3D" id="3.90.20.20">
    <property type="match status" value="1"/>
</dbReference>
<evidence type="ECO:0000256" key="7">
    <source>
        <dbReference type="SAM" id="MobiDB-lite"/>
    </source>
</evidence>
<dbReference type="GO" id="GO:0042803">
    <property type="term" value="F:protein homodimerization activity"/>
    <property type="evidence" value="ECO:0007669"/>
    <property type="project" value="InterPro"/>
</dbReference>
<dbReference type="SUPFAM" id="SSF58014">
    <property type="entry name" value="Coiled-coil domain of nucleotide exchange factor GrpE"/>
    <property type="match status" value="1"/>
</dbReference>
<keyword evidence="3 4" id="KW-0143">Chaperone</keyword>
<gene>
    <name evidence="4 8" type="primary">grpE</name>
    <name evidence="8" type="ORF">HHL28_17000</name>
</gene>
<dbReference type="SUPFAM" id="SSF51064">
    <property type="entry name" value="Head domain of nucleotide exchange factor GrpE"/>
    <property type="match status" value="1"/>
</dbReference>
<dbReference type="GO" id="GO:0006457">
    <property type="term" value="P:protein folding"/>
    <property type="evidence" value="ECO:0007669"/>
    <property type="project" value="InterPro"/>
</dbReference>
<keyword evidence="6" id="KW-0175">Coiled coil</keyword>
<dbReference type="Pfam" id="PF01025">
    <property type="entry name" value="GrpE"/>
    <property type="match status" value="1"/>
</dbReference>
<comment type="subcellular location">
    <subcellularLocation>
        <location evidence="4">Cytoplasm</location>
    </subcellularLocation>
</comment>
<dbReference type="Gene3D" id="2.30.22.10">
    <property type="entry name" value="Head domain of nucleotide exchange factor GrpE"/>
    <property type="match status" value="1"/>
</dbReference>
<dbReference type="PANTHER" id="PTHR21237">
    <property type="entry name" value="GRPE PROTEIN"/>
    <property type="match status" value="1"/>
</dbReference>
<dbReference type="EMBL" id="CP051775">
    <property type="protein sequence ID" value="QJE74537.1"/>
    <property type="molecule type" value="Genomic_DNA"/>
</dbReference>
<dbReference type="HAMAP" id="MF_01151">
    <property type="entry name" value="GrpE"/>
    <property type="match status" value="1"/>
</dbReference>
<evidence type="ECO:0000313" key="8">
    <source>
        <dbReference type="EMBL" id="QJE74537.1"/>
    </source>
</evidence>
<dbReference type="Proteomes" id="UP000501891">
    <property type="component" value="Chromosome"/>
</dbReference>
<feature type="coiled-coil region" evidence="6">
    <location>
        <begin position="34"/>
        <end position="72"/>
    </location>
</feature>
<feature type="region of interest" description="Disordered" evidence="7">
    <location>
        <begin position="1"/>
        <end position="32"/>
    </location>
</feature>
<keyword evidence="2 4" id="KW-0346">Stress response</keyword>
<dbReference type="PRINTS" id="PR00773">
    <property type="entry name" value="GRPEPROTEIN"/>
</dbReference>
<dbReference type="GO" id="GO:0000774">
    <property type="term" value="F:adenyl-nucleotide exchange factor activity"/>
    <property type="evidence" value="ECO:0007669"/>
    <property type="project" value="InterPro"/>
</dbReference>
<dbReference type="GO" id="GO:0051087">
    <property type="term" value="F:protein-folding chaperone binding"/>
    <property type="evidence" value="ECO:0007669"/>
    <property type="project" value="InterPro"/>
</dbReference>
<dbReference type="PANTHER" id="PTHR21237:SF23">
    <property type="entry name" value="GRPE PROTEIN HOMOLOG, MITOCHONDRIAL"/>
    <property type="match status" value="1"/>
</dbReference>
<dbReference type="GO" id="GO:0005737">
    <property type="term" value="C:cytoplasm"/>
    <property type="evidence" value="ECO:0007669"/>
    <property type="project" value="UniProtKB-SubCell"/>
</dbReference>
<evidence type="ECO:0000256" key="2">
    <source>
        <dbReference type="ARBA" id="ARBA00023016"/>
    </source>
</evidence>